<dbReference type="GO" id="GO:0006310">
    <property type="term" value="P:DNA recombination"/>
    <property type="evidence" value="ECO:0007669"/>
    <property type="project" value="UniProtKB-KW"/>
</dbReference>
<evidence type="ECO:0000256" key="6">
    <source>
        <dbReference type="ARBA" id="ARBA00023172"/>
    </source>
</evidence>
<dbReference type="InterPro" id="IPR050090">
    <property type="entry name" value="Tyrosine_recombinase_XerCD"/>
</dbReference>
<dbReference type="Gene3D" id="1.10.443.10">
    <property type="entry name" value="Intergrase catalytic core"/>
    <property type="match status" value="1"/>
</dbReference>
<dbReference type="PROSITE" id="PS51900">
    <property type="entry name" value="CB"/>
    <property type="match status" value="1"/>
</dbReference>
<evidence type="ECO:0000313" key="13">
    <source>
        <dbReference type="Proteomes" id="UP000031631"/>
    </source>
</evidence>
<dbReference type="FunFam" id="1.10.443.10:FF:000007">
    <property type="entry name" value="Tyrosine recombinase XerC"/>
    <property type="match status" value="1"/>
</dbReference>
<evidence type="ECO:0000259" key="11">
    <source>
        <dbReference type="PROSITE" id="PS51900"/>
    </source>
</evidence>
<dbReference type="KEGG" id="tbn:TBH_C2724"/>
<evidence type="ECO:0000256" key="4">
    <source>
        <dbReference type="ARBA" id="ARBA00022908"/>
    </source>
</evidence>
<evidence type="ECO:0000256" key="9">
    <source>
        <dbReference type="PROSITE-ProRule" id="PRU01248"/>
    </source>
</evidence>
<evidence type="ECO:0000256" key="5">
    <source>
        <dbReference type="ARBA" id="ARBA00023125"/>
    </source>
</evidence>
<dbReference type="Proteomes" id="UP000031631">
    <property type="component" value="Chromosome"/>
</dbReference>
<dbReference type="InterPro" id="IPR004107">
    <property type="entry name" value="Integrase_SAM-like_N"/>
</dbReference>
<evidence type="ECO:0000256" key="7">
    <source>
        <dbReference type="ARBA" id="ARBA00037721"/>
    </source>
</evidence>
<evidence type="ECO:0000256" key="3">
    <source>
        <dbReference type="ARBA" id="ARBA00022490"/>
    </source>
</evidence>
<evidence type="ECO:0000259" key="10">
    <source>
        <dbReference type="PROSITE" id="PS51898"/>
    </source>
</evidence>
<evidence type="ECO:0000256" key="2">
    <source>
        <dbReference type="ARBA" id="ARBA00008857"/>
    </source>
</evidence>
<dbReference type="InterPro" id="IPR002104">
    <property type="entry name" value="Integrase_catalytic"/>
</dbReference>
<dbReference type="AlphaFoldDB" id="A0A7U6GL16"/>
<keyword evidence="5 9" id="KW-0238">DNA-binding</keyword>
<keyword evidence="4" id="KW-0229">DNA integration</keyword>
<keyword evidence="6" id="KW-0233">DNA recombination</keyword>
<accession>A0A7U6GL16</accession>
<dbReference type="Gene3D" id="1.10.150.130">
    <property type="match status" value="1"/>
</dbReference>
<comment type="function">
    <text evidence="7">Site-specific tyrosine recombinase, which acts by catalyzing the cutting and rejoining of the recombining DNA molecules. The XerC-XerD complex is essential to convert dimers of the bacterial chromosome into monomers to permit their segregation at cell division. It also contributes to the segregational stability of plasmids.</text>
</comment>
<dbReference type="PANTHER" id="PTHR30349:SF64">
    <property type="entry name" value="PROPHAGE INTEGRASE INTD-RELATED"/>
    <property type="match status" value="1"/>
</dbReference>
<keyword evidence="3" id="KW-0963">Cytoplasm</keyword>
<feature type="domain" description="Core-binding (CB)" evidence="11">
    <location>
        <begin position="1"/>
        <end position="88"/>
    </location>
</feature>
<dbReference type="Pfam" id="PF13495">
    <property type="entry name" value="Phage_int_SAM_4"/>
    <property type="match status" value="1"/>
</dbReference>
<dbReference type="EMBL" id="AP012273">
    <property type="protein sequence ID" value="BAO45626.1"/>
    <property type="molecule type" value="Genomic_DNA"/>
</dbReference>
<dbReference type="InterPro" id="IPR011010">
    <property type="entry name" value="DNA_brk_join_enz"/>
</dbReference>
<protein>
    <submittedName>
        <fullName evidence="12">Integron integrase</fullName>
    </submittedName>
</protein>
<dbReference type="PANTHER" id="PTHR30349">
    <property type="entry name" value="PHAGE INTEGRASE-RELATED"/>
    <property type="match status" value="1"/>
</dbReference>
<comment type="subunit">
    <text evidence="8">Forms a cyclic heterotetrameric complex composed of two molecules of XerC and two molecules of XerD.</text>
</comment>
<evidence type="ECO:0000256" key="1">
    <source>
        <dbReference type="ARBA" id="ARBA00004496"/>
    </source>
</evidence>
<dbReference type="Pfam" id="PF00589">
    <property type="entry name" value="Phage_integrase"/>
    <property type="match status" value="1"/>
</dbReference>
<dbReference type="InterPro" id="IPR044068">
    <property type="entry name" value="CB"/>
</dbReference>
<proteinExistence type="inferred from homology"/>
<sequence length="329" mass="37614">MDAPEYDSAFLTEIANAIRRRHYSIRTEQAYVDWIRRFILFHGKRHPRDMGEKEVADFLTHLAVERNVAASTQNQALNALVFMYRVVLERPLDSDIKGIAYAKRPKRLPVVLTPAEVGTLLGNLEGAQWLIACLLYGSGLRLIEALRLRVMDLDFPRRAIFVRNGKGGKDRVVTLADELVRPLQRHLQTVKTCHERDLQAGYGCVHLPHALAQKYPNACREWGWQYVFPASRRSLDPRTGQERRHHLDASVMQKAVRTAVRRSGIHKKASCHTLRHCFATHLLERGMDIRTVQEQLGHKDVRTTQIYTHVLNRGGLAVRSPLSTLQIST</sequence>
<comment type="subcellular location">
    <subcellularLocation>
        <location evidence="1">Cytoplasm</location>
    </subcellularLocation>
</comment>
<reference evidence="12 13" key="1">
    <citation type="journal article" date="2014" name="PLoS ONE">
        <title>Physiological and genomic features of a novel sulfur-oxidizing gammaproteobacterium belonging to a previously uncultivated symbiotic lineage isolated from a hydrothermal vent.</title>
        <authorList>
            <person name="Nunoura T."/>
            <person name="Takaki Y."/>
            <person name="Kazama H."/>
            <person name="Kakuta J."/>
            <person name="Shimamura S."/>
            <person name="Makita H."/>
            <person name="Hirai M."/>
            <person name="Miyazaki M."/>
            <person name="Takai K."/>
        </authorList>
    </citation>
    <scope>NUCLEOTIDE SEQUENCE [LARGE SCALE GENOMIC DNA]</scope>
    <source>
        <strain evidence="12 13">Hiromi1</strain>
    </source>
</reference>
<dbReference type="NCBIfam" id="TIGR02249">
    <property type="entry name" value="integrase_gron"/>
    <property type="match status" value="1"/>
</dbReference>
<dbReference type="InterPro" id="IPR011946">
    <property type="entry name" value="Integrase_integron-type"/>
</dbReference>
<dbReference type="GO" id="GO:0015074">
    <property type="term" value="P:DNA integration"/>
    <property type="evidence" value="ECO:0007669"/>
    <property type="project" value="UniProtKB-KW"/>
</dbReference>
<dbReference type="GO" id="GO:0005737">
    <property type="term" value="C:cytoplasm"/>
    <property type="evidence" value="ECO:0007669"/>
    <property type="project" value="UniProtKB-SubCell"/>
</dbReference>
<organism evidence="12 13">
    <name type="scientific">Thiolapillus brandeum</name>
    <dbReference type="NCBI Taxonomy" id="1076588"/>
    <lineage>
        <taxon>Bacteria</taxon>
        <taxon>Pseudomonadati</taxon>
        <taxon>Pseudomonadota</taxon>
        <taxon>Gammaproteobacteria</taxon>
        <taxon>Chromatiales</taxon>
        <taxon>Sedimenticolaceae</taxon>
        <taxon>Thiolapillus</taxon>
    </lineage>
</organism>
<gene>
    <name evidence="12" type="ORF">TBH_C2724</name>
</gene>
<feature type="domain" description="Tyr recombinase" evidence="10">
    <location>
        <begin position="107"/>
        <end position="320"/>
    </location>
</feature>
<evidence type="ECO:0000313" key="12">
    <source>
        <dbReference type="EMBL" id="BAO45626.1"/>
    </source>
</evidence>
<dbReference type="GO" id="GO:0003677">
    <property type="term" value="F:DNA binding"/>
    <property type="evidence" value="ECO:0007669"/>
    <property type="project" value="UniProtKB-UniRule"/>
</dbReference>
<dbReference type="InterPro" id="IPR010998">
    <property type="entry name" value="Integrase_recombinase_N"/>
</dbReference>
<dbReference type="RefSeq" id="WP_041069513.1">
    <property type="nucleotide sequence ID" value="NZ_AP012273.1"/>
</dbReference>
<dbReference type="InterPro" id="IPR013762">
    <property type="entry name" value="Integrase-like_cat_sf"/>
</dbReference>
<name>A0A7U6GL16_9GAMM</name>
<dbReference type="OrthoDB" id="9801717at2"/>
<dbReference type="PROSITE" id="PS51898">
    <property type="entry name" value="TYR_RECOMBINASE"/>
    <property type="match status" value="1"/>
</dbReference>
<dbReference type="SUPFAM" id="SSF56349">
    <property type="entry name" value="DNA breaking-rejoining enzymes"/>
    <property type="match status" value="1"/>
</dbReference>
<comment type="similarity">
    <text evidence="2">Belongs to the 'phage' integrase family.</text>
</comment>
<keyword evidence="13" id="KW-1185">Reference proteome</keyword>
<evidence type="ECO:0000256" key="8">
    <source>
        <dbReference type="ARBA" id="ARBA00038613"/>
    </source>
</evidence>